<feature type="transmembrane region" description="Helical" evidence="1">
    <location>
        <begin position="21"/>
        <end position="39"/>
    </location>
</feature>
<dbReference type="EMBL" id="CACRTI010000015">
    <property type="protein sequence ID" value="VYT46898.1"/>
    <property type="molecule type" value="Genomic_DNA"/>
</dbReference>
<keyword evidence="1" id="KW-0812">Transmembrane</keyword>
<feature type="transmembrane region" description="Helical" evidence="1">
    <location>
        <begin position="45"/>
        <end position="67"/>
    </location>
</feature>
<reference evidence="2" key="1">
    <citation type="submission" date="2019-11" db="EMBL/GenBank/DDBJ databases">
        <authorList>
            <person name="Feng L."/>
        </authorList>
    </citation>
    <scope>NUCLEOTIDE SEQUENCE</scope>
    <source>
        <strain evidence="2">CAmalonaticusLFYP1</strain>
    </source>
</reference>
<dbReference type="AlphaFoldDB" id="A0A6N2WZJ0"/>
<gene>
    <name evidence="2" type="ORF">CALFYP1_00356</name>
</gene>
<sequence length="99" mass="11122">MDLPFKGKSHAQLSIYKAGSSSWAGAIQTMVTMCIHRFIQTGKAILTPTTCMETLFWMVPLTIYLALTEKHEKAERMRIMWNTGCTEVEIPIILSTAIS</sequence>
<name>A0A6N2WZJ0_CITAM</name>
<protein>
    <submittedName>
        <fullName evidence="2">Uncharacterized protein</fullName>
    </submittedName>
</protein>
<keyword evidence="1" id="KW-0472">Membrane</keyword>
<organism evidence="2">
    <name type="scientific">Citrobacter amalonaticus</name>
    <dbReference type="NCBI Taxonomy" id="35703"/>
    <lineage>
        <taxon>Bacteria</taxon>
        <taxon>Pseudomonadati</taxon>
        <taxon>Pseudomonadota</taxon>
        <taxon>Gammaproteobacteria</taxon>
        <taxon>Enterobacterales</taxon>
        <taxon>Enterobacteriaceae</taxon>
        <taxon>Citrobacter</taxon>
    </lineage>
</organism>
<accession>A0A6N2WZJ0</accession>
<proteinExistence type="predicted"/>
<evidence type="ECO:0000313" key="2">
    <source>
        <dbReference type="EMBL" id="VYT46898.1"/>
    </source>
</evidence>
<evidence type="ECO:0000256" key="1">
    <source>
        <dbReference type="SAM" id="Phobius"/>
    </source>
</evidence>
<keyword evidence="1" id="KW-1133">Transmembrane helix</keyword>